<dbReference type="GeneID" id="5032784"/>
<gene>
    <name evidence="2" type="ORF">GSPATT00039340001</name>
</gene>
<keyword evidence="1" id="KW-0472">Membrane</keyword>
<organism evidence="2 3">
    <name type="scientific">Paramecium tetraurelia</name>
    <dbReference type="NCBI Taxonomy" id="5888"/>
    <lineage>
        <taxon>Eukaryota</taxon>
        <taxon>Sar</taxon>
        <taxon>Alveolata</taxon>
        <taxon>Ciliophora</taxon>
        <taxon>Intramacronucleata</taxon>
        <taxon>Oligohymenophorea</taxon>
        <taxon>Peniculida</taxon>
        <taxon>Parameciidae</taxon>
        <taxon>Paramecium</taxon>
    </lineage>
</organism>
<dbReference type="HOGENOM" id="CLU_2138343_0_0_1"/>
<dbReference type="Proteomes" id="UP000000600">
    <property type="component" value="Unassembled WGS sequence"/>
</dbReference>
<evidence type="ECO:0008006" key="4">
    <source>
        <dbReference type="Google" id="ProtNLM"/>
    </source>
</evidence>
<name>A0D982_PARTE</name>
<evidence type="ECO:0000313" key="3">
    <source>
        <dbReference type="Proteomes" id="UP000000600"/>
    </source>
</evidence>
<feature type="transmembrane region" description="Helical" evidence="1">
    <location>
        <begin position="18"/>
        <end position="38"/>
    </location>
</feature>
<dbReference type="RefSeq" id="XP_001446996.1">
    <property type="nucleotide sequence ID" value="XM_001446959.1"/>
</dbReference>
<reference evidence="2 3" key="1">
    <citation type="journal article" date="2006" name="Nature">
        <title>Global trends of whole-genome duplications revealed by the ciliate Paramecium tetraurelia.</title>
        <authorList>
            <consortium name="Genoscope"/>
            <person name="Aury J.-M."/>
            <person name="Jaillon O."/>
            <person name="Duret L."/>
            <person name="Noel B."/>
            <person name="Jubin C."/>
            <person name="Porcel B.M."/>
            <person name="Segurens B."/>
            <person name="Daubin V."/>
            <person name="Anthouard V."/>
            <person name="Aiach N."/>
            <person name="Arnaiz O."/>
            <person name="Billaut A."/>
            <person name="Beisson J."/>
            <person name="Blanc I."/>
            <person name="Bouhouche K."/>
            <person name="Camara F."/>
            <person name="Duharcourt S."/>
            <person name="Guigo R."/>
            <person name="Gogendeau D."/>
            <person name="Katinka M."/>
            <person name="Keller A.-M."/>
            <person name="Kissmehl R."/>
            <person name="Klotz C."/>
            <person name="Koll F."/>
            <person name="Le Moue A."/>
            <person name="Lepere C."/>
            <person name="Malinsky S."/>
            <person name="Nowacki M."/>
            <person name="Nowak J.K."/>
            <person name="Plattner H."/>
            <person name="Poulain J."/>
            <person name="Ruiz F."/>
            <person name="Serrano V."/>
            <person name="Zagulski M."/>
            <person name="Dessen P."/>
            <person name="Betermier M."/>
            <person name="Weissenbach J."/>
            <person name="Scarpelli C."/>
            <person name="Schachter V."/>
            <person name="Sperling L."/>
            <person name="Meyer E."/>
            <person name="Cohen J."/>
            <person name="Wincker P."/>
        </authorList>
    </citation>
    <scope>NUCLEOTIDE SEQUENCE [LARGE SCALE GENOMIC DNA]</scope>
    <source>
        <strain evidence="2 3">Stock d4-2</strain>
    </source>
</reference>
<proteinExistence type="predicted"/>
<keyword evidence="1" id="KW-1133">Transmembrane helix</keyword>
<protein>
    <recommendedName>
        <fullName evidence="4">Transmembrane protein</fullName>
    </recommendedName>
</protein>
<sequence>MYILQLIYATLECTRAPLLNLILLLISLVISLFQIVLLTKYSNLNIYAQFAINILSVFAKQNDQFMVLQSLVGFILFMENDQKRWHLNILACSSSIGNYHSPCNPNLYIFIKQ</sequence>
<evidence type="ECO:0000256" key="1">
    <source>
        <dbReference type="SAM" id="Phobius"/>
    </source>
</evidence>
<evidence type="ECO:0000313" key="2">
    <source>
        <dbReference type="EMBL" id="CAK79599.1"/>
    </source>
</evidence>
<dbReference type="InParanoid" id="A0D982"/>
<accession>A0D982</accession>
<dbReference type="EMBL" id="CT868338">
    <property type="protein sequence ID" value="CAK79599.1"/>
    <property type="molecule type" value="Genomic_DNA"/>
</dbReference>
<keyword evidence="3" id="KW-1185">Reference proteome</keyword>
<dbReference type="AlphaFoldDB" id="A0D982"/>
<dbReference type="KEGG" id="ptm:GSPATT00039340001"/>
<keyword evidence="1" id="KW-0812">Transmembrane</keyword>